<accession>A0ABP9AT30</accession>
<dbReference type="EMBL" id="BAABJV010000011">
    <property type="protein sequence ID" value="GAA4785862.1"/>
    <property type="molecule type" value="Genomic_DNA"/>
</dbReference>
<feature type="compositionally biased region" description="Basic and acidic residues" evidence="1">
    <location>
        <begin position="1"/>
        <end position="10"/>
    </location>
</feature>
<keyword evidence="3" id="KW-1185">Reference proteome</keyword>
<dbReference type="Proteomes" id="UP001501147">
    <property type="component" value="Unassembled WGS sequence"/>
</dbReference>
<sequence length="154" mass="16982">MKPAEEDRPKGWRSRTAGRLPDTHPAPYRQGEPETPFRRAKRHGLLVFALTDARGRLIRVSGARPRRTSEISLPSVAVFPSGPAGRRIEVFNLGTGGRSHGEERGVVPYEGSAGTVTDIRAGRGSLAAREMGTSYRDGHWIPAHLGLRGRFRHR</sequence>
<proteinExistence type="predicted"/>
<comment type="caution">
    <text evidence="2">The sequence shown here is derived from an EMBL/GenBank/DDBJ whole genome shotgun (WGS) entry which is preliminary data.</text>
</comment>
<gene>
    <name evidence="2" type="ORF">GCM10023329_40710</name>
</gene>
<feature type="region of interest" description="Disordered" evidence="1">
    <location>
        <begin position="1"/>
        <end position="40"/>
    </location>
</feature>
<organism evidence="2 3">
    <name type="scientific">Streptomyces sanyensis</name>
    <dbReference type="NCBI Taxonomy" id="568869"/>
    <lineage>
        <taxon>Bacteria</taxon>
        <taxon>Bacillati</taxon>
        <taxon>Actinomycetota</taxon>
        <taxon>Actinomycetes</taxon>
        <taxon>Kitasatosporales</taxon>
        <taxon>Streptomycetaceae</taxon>
        <taxon>Streptomyces</taxon>
    </lineage>
</organism>
<evidence type="ECO:0000313" key="3">
    <source>
        <dbReference type="Proteomes" id="UP001501147"/>
    </source>
</evidence>
<name>A0ABP9AT30_9ACTN</name>
<protein>
    <submittedName>
        <fullName evidence="2">Uncharacterized protein</fullName>
    </submittedName>
</protein>
<evidence type="ECO:0000313" key="2">
    <source>
        <dbReference type="EMBL" id="GAA4785862.1"/>
    </source>
</evidence>
<evidence type="ECO:0000256" key="1">
    <source>
        <dbReference type="SAM" id="MobiDB-lite"/>
    </source>
</evidence>
<reference evidence="3" key="1">
    <citation type="journal article" date="2019" name="Int. J. Syst. Evol. Microbiol.">
        <title>The Global Catalogue of Microorganisms (GCM) 10K type strain sequencing project: providing services to taxonomists for standard genome sequencing and annotation.</title>
        <authorList>
            <consortium name="The Broad Institute Genomics Platform"/>
            <consortium name="The Broad Institute Genome Sequencing Center for Infectious Disease"/>
            <person name="Wu L."/>
            <person name="Ma J."/>
        </authorList>
    </citation>
    <scope>NUCLEOTIDE SEQUENCE [LARGE SCALE GENOMIC DNA]</scope>
    <source>
        <strain evidence="3">JCM 18324</strain>
    </source>
</reference>